<reference evidence="2" key="1">
    <citation type="submission" date="2025-08" db="UniProtKB">
        <authorList>
            <consortium name="RefSeq"/>
        </authorList>
    </citation>
    <scope>IDENTIFICATION</scope>
    <source>
        <tissue evidence="2">Gonads</tissue>
    </source>
</reference>
<accession>A0A6J2YSS6</accession>
<name>A0A6J2YSS6_SITOR</name>
<proteinExistence type="predicted"/>
<organism evidence="1 2">
    <name type="scientific">Sitophilus oryzae</name>
    <name type="common">Rice weevil</name>
    <name type="synonym">Curculio oryzae</name>
    <dbReference type="NCBI Taxonomy" id="7048"/>
    <lineage>
        <taxon>Eukaryota</taxon>
        <taxon>Metazoa</taxon>
        <taxon>Ecdysozoa</taxon>
        <taxon>Arthropoda</taxon>
        <taxon>Hexapoda</taxon>
        <taxon>Insecta</taxon>
        <taxon>Pterygota</taxon>
        <taxon>Neoptera</taxon>
        <taxon>Endopterygota</taxon>
        <taxon>Coleoptera</taxon>
        <taxon>Polyphaga</taxon>
        <taxon>Cucujiformia</taxon>
        <taxon>Curculionidae</taxon>
        <taxon>Dryophthorinae</taxon>
        <taxon>Sitophilus</taxon>
    </lineage>
</organism>
<dbReference type="GeneID" id="115890933"/>
<gene>
    <name evidence="2" type="primary">LOC115890933</name>
</gene>
<dbReference type="RefSeq" id="XP_030767158.1">
    <property type="nucleotide sequence ID" value="XM_030911298.1"/>
</dbReference>
<evidence type="ECO:0000313" key="1">
    <source>
        <dbReference type="Proteomes" id="UP000504635"/>
    </source>
</evidence>
<dbReference type="Proteomes" id="UP000504635">
    <property type="component" value="Unplaced"/>
</dbReference>
<dbReference type="InParanoid" id="A0A6J2YSS6"/>
<keyword evidence="1" id="KW-1185">Reference proteome</keyword>
<dbReference type="KEGG" id="soy:115890933"/>
<sequence>MRLREKELGLHHKEVKAKLEAEKNRADVEIAERKLSIQLLQSQNLRRAISSLNKLLLTLRFLPTGDLYIAIGGFISIRKTTAGRIIKQVVNALCSIFPQHVFLPRTEEEQMKAEIDFFMISRFPRVIGAMDCTHIKIKSPGGDNAEVYRNRK</sequence>
<evidence type="ECO:0000313" key="2">
    <source>
        <dbReference type="RefSeq" id="XP_030767158.1"/>
    </source>
</evidence>
<protein>
    <submittedName>
        <fullName evidence="2">Nuclease HARBI1</fullName>
    </submittedName>
</protein>
<dbReference type="OrthoDB" id="6764841at2759"/>
<dbReference type="AlphaFoldDB" id="A0A6J2YSS6"/>